<dbReference type="Proteomes" id="UP000430975">
    <property type="component" value="Unassembled WGS sequence"/>
</dbReference>
<dbReference type="EC" id="3.2.1.86" evidence="7"/>
<evidence type="ECO:0000313" key="8">
    <source>
        <dbReference type="Proteomes" id="UP000430975"/>
    </source>
</evidence>
<dbReference type="RefSeq" id="WP_153863955.1">
    <property type="nucleotide sequence ID" value="NZ_WJQS01000010.1"/>
</dbReference>
<dbReference type="Gene3D" id="3.20.20.80">
    <property type="entry name" value="Glycosidases"/>
    <property type="match status" value="1"/>
</dbReference>
<dbReference type="PROSITE" id="PS00653">
    <property type="entry name" value="GLYCOSYL_HYDROL_F1_2"/>
    <property type="match status" value="1"/>
</dbReference>
<name>A0A6I2GLY9_9LACT</name>
<dbReference type="InterPro" id="IPR033132">
    <property type="entry name" value="GH_1_N_CS"/>
</dbReference>
<dbReference type="PRINTS" id="PR00131">
    <property type="entry name" value="GLHYDRLASE1"/>
</dbReference>
<evidence type="ECO:0000256" key="3">
    <source>
        <dbReference type="ARBA" id="ARBA00023295"/>
    </source>
</evidence>
<dbReference type="Pfam" id="PF00232">
    <property type="entry name" value="Glyco_hydro_1"/>
    <property type="match status" value="1"/>
</dbReference>
<protein>
    <submittedName>
        <fullName evidence="7">6-phospho-beta-glucosidase</fullName>
        <ecNumber evidence="7">3.2.1.86</ecNumber>
    </submittedName>
</protein>
<accession>A0A6I2GLY9</accession>
<comment type="caution">
    <text evidence="7">The sequence shown here is derived from an EMBL/GenBank/DDBJ whole genome shotgun (WGS) entry which is preliminary data.</text>
</comment>
<dbReference type="AlphaFoldDB" id="A0A6I2GLY9"/>
<sequence length="485" mass="55636">MFNNQLPKDFLWGGAVAAHQIEGAWQSDGKGLSIADVLTAGSNKKPRRITDGVLENEYYPNHEAIDFYNRYPEDIALLKELGLKAFRTSIAWSRIFPNGDEKEPNEAGLAYYDQLFDCLIKNNIEPIITLSHFEMPYHLAKEYGGFRDKRVIDFFVNYAEVVIKRYQHKVKYWMTFNEINNQADGTHELHAWTNSGILVQPDENPEEVIYQAGLNELIASAKAIIKAREINPDLKMGCMMAYVPVYPGSSEPNDQMAALKVMERRFFYSDIHVRGEIPSYAIKKWHKKGYKIDYSQAELEALKEGTVDYIGFSYYMSNAVTTVDDRSNRLDGYSVNDYPNAKIVNNPYLKSNDWGWQIDSIGLRYILNVVYQRYNKPLFIVENGFGAYDQVEADGSIQDDYRVSYLQAHIEQMQLAILEDGVEVLGYTPWGVIDIVSFGSGEMEKRYGFIHVDKDNQGNGTLRRSKKSSFSWYQQIIKQNGVEAE</sequence>
<dbReference type="FunFam" id="3.20.20.80:FF:000004">
    <property type="entry name" value="Beta-glucosidase 6-phospho-beta-glucosidase"/>
    <property type="match status" value="1"/>
</dbReference>
<dbReference type="NCBIfam" id="NF007154">
    <property type="entry name" value="PRK09589.1"/>
    <property type="match status" value="1"/>
</dbReference>
<dbReference type="GO" id="GO:0005829">
    <property type="term" value="C:cytosol"/>
    <property type="evidence" value="ECO:0007669"/>
    <property type="project" value="TreeGrafter"/>
</dbReference>
<comment type="similarity">
    <text evidence="1 5">Belongs to the glycosyl hydrolase 1 family.</text>
</comment>
<reference evidence="7 8" key="1">
    <citation type="submission" date="2019-11" db="EMBL/GenBank/DDBJ databases">
        <title>Characterisation of Fundicoccus ignavus gen. nov. sp. nov., a novel genus of the family Aerococcaceae isolated from bulk tank milk.</title>
        <authorList>
            <person name="Siebert A."/>
            <person name="Huptas C."/>
            <person name="Wenning M."/>
            <person name="Scherer S."/>
            <person name="Doll E.V."/>
        </authorList>
    </citation>
    <scope>NUCLEOTIDE SEQUENCE [LARGE SCALE GENOMIC DNA]</scope>
    <source>
        <strain evidence="7 8">WS4759</strain>
    </source>
</reference>
<dbReference type="InterPro" id="IPR001360">
    <property type="entry name" value="Glyco_hydro_1"/>
</dbReference>
<dbReference type="InterPro" id="IPR018120">
    <property type="entry name" value="Glyco_hydro_1_AS"/>
</dbReference>
<dbReference type="EMBL" id="WJQS01000010">
    <property type="protein sequence ID" value="MRI86259.1"/>
    <property type="molecule type" value="Genomic_DNA"/>
</dbReference>
<feature type="active site" description="Nucleophile" evidence="4">
    <location>
        <position position="382"/>
    </location>
</feature>
<dbReference type="GO" id="GO:0016052">
    <property type="term" value="P:carbohydrate catabolic process"/>
    <property type="evidence" value="ECO:0007669"/>
    <property type="project" value="TreeGrafter"/>
</dbReference>
<organism evidence="7 8">
    <name type="scientific">Fundicoccus ignavus</name>
    <dbReference type="NCBI Taxonomy" id="2664442"/>
    <lineage>
        <taxon>Bacteria</taxon>
        <taxon>Bacillati</taxon>
        <taxon>Bacillota</taxon>
        <taxon>Bacilli</taxon>
        <taxon>Lactobacillales</taxon>
        <taxon>Aerococcaceae</taxon>
        <taxon>Fundicoccus</taxon>
    </lineage>
</organism>
<proteinExistence type="inferred from homology"/>
<dbReference type="GO" id="GO:0008706">
    <property type="term" value="F:6-phospho-beta-glucosidase activity"/>
    <property type="evidence" value="ECO:0007669"/>
    <property type="project" value="UniProtKB-EC"/>
</dbReference>
<dbReference type="PROSITE" id="PS00572">
    <property type="entry name" value="GLYCOSYL_HYDROL_F1_1"/>
    <property type="match status" value="1"/>
</dbReference>
<dbReference type="PANTHER" id="PTHR10353">
    <property type="entry name" value="GLYCOSYL HYDROLASE"/>
    <property type="match status" value="1"/>
</dbReference>
<gene>
    <name evidence="7" type="ORF">GIY09_10415</name>
</gene>
<keyword evidence="2 6" id="KW-0378">Hydrolase</keyword>
<keyword evidence="8" id="KW-1185">Reference proteome</keyword>
<dbReference type="SUPFAM" id="SSF51445">
    <property type="entry name" value="(Trans)glycosidases"/>
    <property type="match status" value="1"/>
</dbReference>
<keyword evidence="3 6" id="KW-0326">Glycosidase</keyword>
<evidence type="ECO:0000256" key="2">
    <source>
        <dbReference type="ARBA" id="ARBA00022801"/>
    </source>
</evidence>
<evidence type="ECO:0000256" key="6">
    <source>
        <dbReference type="RuleBase" id="RU004468"/>
    </source>
</evidence>
<evidence type="ECO:0000256" key="1">
    <source>
        <dbReference type="ARBA" id="ARBA00010838"/>
    </source>
</evidence>
<dbReference type="PANTHER" id="PTHR10353:SF85">
    <property type="entry name" value="ARYL-PHOSPHO-BETA-D-GLUCOSIDASE BGLA"/>
    <property type="match status" value="1"/>
</dbReference>
<evidence type="ECO:0000256" key="4">
    <source>
        <dbReference type="PROSITE-ProRule" id="PRU10055"/>
    </source>
</evidence>
<evidence type="ECO:0000256" key="5">
    <source>
        <dbReference type="RuleBase" id="RU003690"/>
    </source>
</evidence>
<dbReference type="InterPro" id="IPR017853">
    <property type="entry name" value="GH"/>
</dbReference>
<evidence type="ECO:0000313" key="7">
    <source>
        <dbReference type="EMBL" id="MRI86259.1"/>
    </source>
</evidence>